<dbReference type="Proteomes" id="UP001287356">
    <property type="component" value="Unassembled WGS sequence"/>
</dbReference>
<name>A0AAE0MZK1_9PEZI</name>
<dbReference type="PANTHER" id="PTHR28595">
    <property type="entry name" value="39S RIBOSOMAL PROTEIN L54, MITOCHONDRIAL"/>
    <property type="match status" value="1"/>
</dbReference>
<keyword evidence="9" id="KW-1185">Reference proteome</keyword>
<dbReference type="PANTHER" id="PTHR28595:SF1">
    <property type="entry name" value="LARGE RIBOSOMAL SUBUNIT PROTEIN ML54"/>
    <property type="match status" value="1"/>
</dbReference>
<keyword evidence="5" id="KW-0687">Ribonucleoprotein</keyword>
<keyword evidence="3 8" id="KW-0689">Ribosomal protein</keyword>
<evidence type="ECO:0000256" key="5">
    <source>
        <dbReference type="ARBA" id="ARBA00023274"/>
    </source>
</evidence>
<keyword evidence="2" id="KW-0809">Transit peptide</keyword>
<reference evidence="8" key="2">
    <citation type="submission" date="2023-06" db="EMBL/GenBank/DDBJ databases">
        <authorList>
            <consortium name="Lawrence Berkeley National Laboratory"/>
            <person name="Haridas S."/>
            <person name="Hensen N."/>
            <person name="Bonometti L."/>
            <person name="Westerberg I."/>
            <person name="Brannstrom I.O."/>
            <person name="Guillou S."/>
            <person name="Cros-Aarteil S."/>
            <person name="Calhoun S."/>
            <person name="Kuo A."/>
            <person name="Mondo S."/>
            <person name="Pangilinan J."/>
            <person name="Riley R."/>
            <person name="Labutti K."/>
            <person name="Andreopoulos B."/>
            <person name="Lipzen A."/>
            <person name="Chen C."/>
            <person name="Yanf M."/>
            <person name="Daum C."/>
            <person name="Ng V."/>
            <person name="Clum A."/>
            <person name="Steindorff A."/>
            <person name="Ohm R."/>
            <person name="Martin F."/>
            <person name="Silar P."/>
            <person name="Natvig D."/>
            <person name="Lalanne C."/>
            <person name="Gautier V."/>
            <person name="Ament-Velasquez S.L."/>
            <person name="Kruys A."/>
            <person name="Hutchinson M.I."/>
            <person name="Powell A.J."/>
            <person name="Barry K."/>
            <person name="Miller A.N."/>
            <person name="Grigoriev I.V."/>
            <person name="Debuchy R."/>
            <person name="Gladieux P."/>
            <person name="Thoren M.H."/>
            <person name="Johannesson H."/>
        </authorList>
    </citation>
    <scope>NUCLEOTIDE SEQUENCE</scope>
    <source>
        <strain evidence="8">CBS 958.72</strain>
    </source>
</reference>
<keyword evidence="4" id="KW-0496">Mitochondrion</keyword>
<comment type="similarity">
    <text evidence="6">Belongs to the mitochondrion-specific ribosomal protein mL54 family.</text>
</comment>
<dbReference type="GO" id="GO:0003735">
    <property type="term" value="F:structural constituent of ribosome"/>
    <property type="evidence" value="ECO:0007669"/>
    <property type="project" value="TreeGrafter"/>
</dbReference>
<comment type="subcellular location">
    <subcellularLocation>
        <location evidence="1">Mitochondrion</location>
    </subcellularLocation>
</comment>
<sequence length="233" mass="24839">MICRTCLRRAAGFSSSRLATPSSISSSTPTATSGLAPSARGAFFTTSIRMRNPASATSSSSSTAAELTPVIPTSDEAAATAAAAAAAAEKPALSSCKAGTKLAGLNYLKGRNDPEALEDHEYPAWLWNCLEVQKRAATDEDADALDEFSKSRKVRRLAAKRQRTLEAKILASGDMEALAPKIPLVKQTINLPVGEGQGLPDALQAAEKREELRVAMRKDRKSKIKESNYLKTM</sequence>
<reference evidence="8" key="1">
    <citation type="journal article" date="2023" name="Mol. Phylogenet. Evol.">
        <title>Genome-scale phylogeny and comparative genomics of the fungal order Sordariales.</title>
        <authorList>
            <person name="Hensen N."/>
            <person name="Bonometti L."/>
            <person name="Westerberg I."/>
            <person name="Brannstrom I.O."/>
            <person name="Guillou S."/>
            <person name="Cros-Aarteil S."/>
            <person name="Calhoun S."/>
            <person name="Haridas S."/>
            <person name="Kuo A."/>
            <person name="Mondo S."/>
            <person name="Pangilinan J."/>
            <person name="Riley R."/>
            <person name="LaButti K."/>
            <person name="Andreopoulos B."/>
            <person name="Lipzen A."/>
            <person name="Chen C."/>
            <person name="Yan M."/>
            <person name="Daum C."/>
            <person name="Ng V."/>
            <person name="Clum A."/>
            <person name="Steindorff A."/>
            <person name="Ohm R.A."/>
            <person name="Martin F."/>
            <person name="Silar P."/>
            <person name="Natvig D.O."/>
            <person name="Lalanne C."/>
            <person name="Gautier V."/>
            <person name="Ament-Velasquez S.L."/>
            <person name="Kruys A."/>
            <person name="Hutchinson M.I."/>
            <person name="Powell A.J."/>
            <person name="Barry K."/>
            <person name="Miller A.N."/>
            <person name="Grigoriev I.V."/>
            <person name="Debuchy R."/>
            <person name="Gladieux P."/>
            <person name="Hiltunen Thoren M."/>
            <person name="Johannesson H."/>
        </authorList>
    </citation>
    <scope>NUCLEOTIDE SEQUENCE</scope>
    <source>
        <strain evidence="8">CBS 958.72</strain>
    </source>
</reference>
<proteinExistence type="inferred from homology"/>
<evidence type="ECO:0000313" key="8">
    <source>
        <dbReference type="EMBL" id="KAK3362153.1"/>
    </source>
</evidence>
<evidence type="ECO:0000256" key="2">
    <source>
        <dbReference type="ARBA" id="ARBA00022946"/>
    </source>
</evidence>
<evidence type="ECO:0000256" key="6">
    <source>
        <dbReference type="ARBA" id="ARBA00033752"/>
    </source>
</evidence>
<evidence type="ECO:0000256" key="1">
    <source>
        <dbReference type="ARBA" id="ARBA00004173"/>
    </source>
</evidence>
<dbReference type="InterPro" id="IPR013870">
    <property type="entry name" value="Ribosomal_mL54"/>
</dbReference>
<evidence type="ECO:0000256" key="7">
    <source>
        <dbReference type="ARBA" id="ARBA00035179"/>
    </source>
</evidence>
<dbReference type="AlphaFoldDB" id="A0AAE0MZK1"/>
<dbReference type="EMBL" id="JAULSN010000010">
    <property type="protein sequence ID" value="KAK3362153.1"/>
    <property type="molecule type" value="Genomic_DNA"/>
</dbReference>
<comment type="caution">
    <text evidence="8">The sequence shown here is derived from an EMBL/GenBank/DDBJ whole genome shotgun (WGS) entry which is preliminary data.</text>
</comment>
<accession>A0AAE0MZK1</accession>
<gene>
    <name evidence="8" type="ORF">B0T24DRAFT_106817</name>
</gene>
<evidence type="ECO:0000313" key="9">
    <source>
        <dbReference type="Proteomes" id="UP001287356"/>
    </source>
</evidence>
<evidence type="ECO:0000256" key="3">
    <source>
        <dbReference type="ARBA" id="ARBA00022980"/>
    </source>
</evidence>
<dbReference type="GO" id="GO:0005762">
    <property type="term" value="C:mitochondrial large ribosomal subunit"/>
    <property type="evidence" value="ECO:0007669"/>
    <property type="project" value="TreeGrafter"/>
</dbReference>
<evidence type="ECO:0000256" key="4">
    <source>
        <dbReference type="ARBA" id="ARBA00023128"/>
    </source>
</evidence>
<organism evidence="8 9">
    <name type="scientific">Lasiosphaeria ovina</name>
    <dbReference type="NCBI Taxonomy" id="92902"/>
    <lineage>
        <taxon>Eukaryota</taxon>
        <taxon>Fungi</taxon>
        <taxon>Dikarya</taxon>
        <taxon>Ascomycota</taxon>
        <taxon>Pezizomycotina</taxon>
        <taxon>Sordariomycetes</taxon>
        <taxon>Sordariomycetidae</taxon>
        <taxon>Sordariales</taxon>
        <taxon>Lasiosphaeriaceae</taxon>
        <taxon>Lasiosphaeria</taxon>
    </lineage>
</organism>
<protein>
    <recommendedName>
        <fullName evidence="7">Large ribosomal subunit protein mL54</fullName>
    </recommendedName>
</protein>
<dbReference type="Pfam" id="PF08561">
    <property type="entry name" value="Ribosomal_L37"/>
    <property type="match status" value="1"/>
</dbReference>